<reference evidence="2" key="1">
    <citation type="submission" date="2016-11" db="UniProtKB">
        <authorList>
            <consortium name="WormBaseParasite"/>
        </authorList>
    </citation>
    <scope>IDENTIFICATION</scope>
</reference>
<evidence type="ECO:0000313" key="1">
    <source>
        <dbReference type="Proteomes" id="UP000095287"/>
    </source>
</evidence>
<sequence>MLIQQQAHSCSREGLRLEIIHLLTAVQLLSFKSMIFHNEHLFREKRYVFLCVLLRAMYKYYVQCDTSERVQNMLIWTANVTFNCCFMRQCRKGKSWFLTRMANFSAHPWHVMDLLLSARIPPNRKFRDPRFDVFENNLLVIFVFSSFFKRFHRFPFPRLSDETVTTAV</sequence>
<proteinExistence type="predicted"/>
<keyword evidence="1" id="KW-1185">Reference proteome</keyword>
<accession>A0A1I7ZHT6</accession>
<dbReference type="AlphaFoldDB" id="A0A1I7ZHT6"/>
<organism evidence="1 2">
    <name type="scientific">Steinernema glaseri</name>
    <dbReference type="NCBI Taxonomy" id="37863"/>
    <lineage>
        <taxon>Eukaryota</taxon>
        <taxon>Metazoa</taxon>
        <taxon>Ecdysozoa</taxon>
        <taxon>Nematoda</taxon>
        <taxon>Chromadorea</taxon>
        <taxon>Rhabditida</taxon>
        <taxon>Tylenchina</taxon>
        <taxon>Panagrolaimomorpha</taxon>
        <taxon>Strongyloidoidea</taxon>
        <taxon>Steinernematidae</taxon>
        <taxon>Steinernema</taxon>
    </lineage>
</organism>
<name>A0A1I7ZHT6_9BILA</name>
<dbReference type="Proteomes" id="UP000095287">
    <property type="component" value="Unplaced"/>
</dbReference>
<evidence type="ECO:0000313" key="2">
    <source>
        <dbReference type="WBParaSite" id="L893_g26556.t1"/>
    </source>
</evidence>
<protein>
    <submittedName>
        <fullName evidence="2">Uncharacterized protein</fullName>
    </submittedName>
</protein>
<dbReference type="WBParaSite" id="L893_g26556.t1">
    <property type="protein sequence ID" value="L893_g26556.t1"/>
    <property type="gene ID" value="L893_g26556"/>
</dbReference>